<dbReference type="AlphaFoldDB" id="A0A9Q1G5Q0"/>
<organism evidence="3 4">
    <name type="scientific">Synaphobranchus kaupii</name>
    <name type="common">Kaup's arrowtooth eel</name>
    <dbReference type="NCBI Taxonomy" id="118154"/>
    <lineage>
        <taxon>Eukaryota</taxon>
        <taxon>Metazoa</taxon>
        <taxon>Chordata</taxon>
        <taxon>Craniata</taxon>
        <taxon>Vertebrata</taxon>
        <taxon>Euteleostomi</taxon>
        <taxon>Actinopterygii</taxon>
        <taxon>Neopterygii</taxon>
        <taxon>Teleostei</taxon>
        <taxon>Anguilliformes</taxon>
        <taxon>Synaphobranchidae</taxon>
        <taxon>Synaphobranchus</taxon>
    </lineage>
</organism>
<feature type="domain" description="Integrase p58-like C-terminal" evidence="2">
    <location>
        <begin position="61"/>
        <end position="90"/>
    </location>
</feature>
<dbReference type="InterPro" id="IPR043128">
    <property type="entry name" value="Rev_trsase/Diguanyl_cyclase"/>
</dbReference>
<dbReference type="OrthoDB" id="5592268at2759"/>
<dbReference type="Proteomes" id="UP001152622">
    <property type="component" value="Chromosome 2"/>
</dbReference>
<name>A0A9Q1G5Q0_SYNKA</name>
<dbReference type="Gene3D" id="3.30.70.270">
    <property type="match status" value="1"/>
</dbReference>
<accession>A0A9Q1G5Q0</accession>
<dbReference type="Pfam" id="PF22938">
    <property type="entry name" value="Integrase_p58_C"/>
    <property type="match status" value="1"/>
</dbReference>
<dbReference type="SUPFAM" id="SSF56672">
    <property type="entry name" value="DNA/RNA polymerases"/>
    <property type="match status" value="1"/>
</dbReference>
<gene>
    <name evidence="3" type="ORF">SKAU_G00060810</name>
</gene>
<evidence type="ECO:0000313" key="3">
    <source>
        <dbReference type="EMBL" id="KAJ8375501.1"/>
    </source>
</evidence>
<evidence type="ECO:0000259" key="2">
    <source>
        <dbReference type="Pfam" id="PF22938"/>
    </source>
</evidence>
<protein>
    <recommendedName>
        <fullName evidence="2">Integrase p58-like C-terminal domain-containing protein</fullName>
    </recommendedName>
</protein>
<comment type="caution">
    <text evidence="3">The sequence shown here is derived from an EMBL/GenBank/DDBJ whole genome shotgun (WGS) entry which is preliminary data.</text>
</comment>
<dbReference type="InterPro" id="IPR054465">
    <property type="entry name" value="Integrase_p58-like_C"/>
</dbReference>
<proteinExistence type="predicted"/>
<keyword evidence="4" id="KW-1185">Reference proteome</keyword>
<dbReference type="InterPro" id="IPR043502">
    <property type="entry name" value="DNA/RNA_pol_sf"/>
</dbReference>
<sequence>MQERMKTVWPIMREHMVQAQEAQRRVYNHSAQPGHFNPGDRVLVLVPTSECKFLGCWQNEIREKLTDVTYRVRQPGRRPVQIYHINLLKKWVACNFLLSSFPTGNFAAIAFPLTELTKNNQLNFVQWTEEADLAFVRLKEALSGSQHQNTDALSPRDAQRAKVASSPRSELSSRQGEP</sequence>
<evidence type="ECO:0000256" key="1">
    <source>
        <dbReference type="SAM" id="MobiDB-lite"/>
    </source>
</evidence>
<feature type="compositionally biased region" description="Polar residues" evidence="1">
    <location>
        <begin position="166"/>
        <end position="178"/>
    </location>
</feature>
<feature type="region of interest" description="Disordered" evidence="1">
    <location>
        <begin position="145"/>
        <end position="178"/>
    </location>
</feature>
<dbReference type="EMBL" id="JAINUF010000002">
    <property type="protein sequence ID" value="KAJ8375501.1"/>
    <property type="molecule type" value="Genomic_DNA"/>
</dbReference>
<reference evidence="3" key="1">
    <citation type="journal article" date="2023" name="Science">
        <title>Genome structures resolve the early diversification of teleost fishes.</title>
        <authorList>
            <person name="Parey E."/>
            <person name="Louis A."/>
            <person name="Montfort J."/>
            <person name="Bouchez O."/>
            <person name="Roques C."/>
            <person name="Iampietro C."/>
            <person name="Lluch J."/>
            <person name="Castinel A."/>
            <person name="Donnadieu C."/>
            <person name="Desvignes T."/>
            <person name="Floi Bucao C."/>
            <person name="Jouanno E."/>
            <person name="Wen M."/>
            <person name="Mejri S."/>
            <person name="Dirks R."/>
            <person name="Jansen H."/>
            <person name="Henkel C."/>
            <person name="Chen W.J."/>
            <person name="Zahm M."/>
            <person name="Cabau C."/>
            <person name="Klopp C."/>
            <person name="Thompson A.W."/>
            <person name="Robinson-Rechavi M."/>
            <person name="Braasch I."/>
            <person name="Lecointre G."/>
            <person name="Bobe J."/>
            <person name="Postlethwait J.H."/>
            <person name="Berthelot C."/>
            <person name="Roest Crollius H."/>
            <person name="Guiguen Y."/>
        </authorList>
    </citation>
    <scope>NUCLEOTIDE SEQUENCE</scope>
    <source>
        <strain evidence="3">WJC10195</strain>
    </source>
</reference>
<evidence type="ECO:0000313" key="4">
    <source>
        <dbReference type="Proteomes" id="UP001152622"/>
    </source>
</evidence>